<evidence type="ECO:0000313" key="11">
    <source>
        <dbReference type="Proteomes" id="UP000828390"/>
    </source>
</evidence>
<evidence type="ECO:0000256" key="6">
    <source>
        <dbReference type="ARBA" id="ARBA00022989"/>
    </source>
</evidence>
<dbReference type="GO" id="GO:0000139">
    <property type="term" value="C:Golgi membrane"/>
    <property type="evidence" value="ECO:0007669"/>
    <property type="project" value="UniProtKB-SubCell"/>
</dbReference>
<gene>
    <name evidence="10" type="ORF">DPMN_035599</name>
</gene>
<dbReference type="Proteomes" id="UP000828390">
    <property type="component" value="Unassembled WGS sequence"/>
</dbReference>
<evidence type="ECO:0000256" key="2">
    <source>
        <dbReference type="ARBA" id="ARBA00008124"/>
    </source>
</evidence>
<dbReference type="PANTHER" id="PTHR14647:SF87">
    <property type="entry name" value="PUTATIVE-RELATED"/>
    <property type="match status" value="1"/>
</dbReference>
<keyword evidence="9" id="KW-0325">Glycoprotein</keyword>
<dbReference type="Gene3D" id="3.40.50.300">
    <property type="entry name" value="P-loop containing nucleotide triphosphate hydrolases"/>
    <property type="match status" value="1"/>
</dbReference>
<evidence type="ECO:0000256" key="8">
    <source>
        <dbReference type="ARBA" id="ARBA00023136"/>
    </source>
</evidence>
<dbReference type="AlphaFoldDB" id="A0A9D4RM42"/>
<evidence type="ECO:0000256" key="1">
    <source>
        <dbReference type="ARBA" id="ARBA00004323"/>
    </source>
</evidence>
<keyword evidence="5" id="KW-0735">Signal-anchor</keyword>
<dbReference type="GO" id="GO:0009247">
    <property type="term" value="P:glycolipid biosynthetic process"/>
    <property type="evidence" value="ECO:0007669"/>
    <property type="project" value="InterPro"/>
</dbReference>
<organism evidence="10 11">
    <name type="scientific">Dreissena polymorpha</name>
    <name type="common">Zebra mussel</name>
    <name type="synonym">Mytilus polymorpha</name>
    <dbReference type="NCBI Taxonomy" id="45954"/>
    <lineage>
        <taxon>Eukaryota</taxon>
        <taxon>Metazoa</taxon>
        <taxon>Spiralia</taxon>
        <taxon>Lophotrochozoa</taxon>
        <taxon>Mollusca</taxon>
        <taxon>Bivalvia</taxon>
        <taxon>Autobranchia</taxon>
        <taxon>Heteroconchia</taxon>
        <taxon>Euheterodonta</taxon>
        <taxon>Imparidentia</taxon>
        <taxon>Neoheterodontei</taxon>
        <taxon>Myida</taxon>
        <taxon>Dreissenoidea</taxon>
        <taxon>Dreissenidae</taxon>
        <taxon>Dreissena</taxon>
    </lineage>
</organism>
<evidence type="ECO:0000256" key="4">
    <source>
        <dbReference type="ARBA" id="ARBA00022692"/>
    </source>
</evidence>
<dbReference type="Pfam" id="PF06990">
    <property type="entry name" value="Gal-3-0_sulfotr"/>
    <property type="match status" value="1"/>
</dbReference>
<keyword evidence="7" id="KW-0333">Golgi apparatus</keyword>
<name>A0A9D4RM42_DREPO</name>
<dbReference type="InterPro" id="IPR027417">
    <property type="entry name" value="P-loop_NTPase"/>
</dbReference>
<sequence length="407" mass="47705">MTISLRDFINTHGNRIRMTTGRFADNLKYGRSESRLPMPSDEFLQTMRNISRSKMSPINKALANWTGPVTHVGFLKVHKAASTTMQSIFLRFGWSRTLLFVLPPEFNRFGYPNIISLNESVTPYNTIPPLPGFHFDILCHHVMFGHQQWATVLPRTSVYIGTIREPFSHFKSVLNYFQPKAIIRLEAISGDPVMEFLKNPLMYDTRYTRFSFLNNRQSLEYGVPPEIIEKRNFNAFYDYIINVLDMQFALVIPASKMDEGLVLMKRKLSWGLKEIFYSAKNVRSGRKVDRFPPLTEAHASLHRRFATFDYLLYEFFEFKFNKLVEMEGVSFNDDVRYFKDIRLKVEKFCHFGVLTQNSLAVKESTLNKEFEVTRDDCELMHLNEIPFTQMIREFQMGSATWPLKPRR</sequence>
<evidence type="ECO:0000256" key="9">
    <source>
        <dbReference type="ARBA" id="ARBA00023180"/>
    </source>
</evidence>
<evidence type="ECO:0000256" key="5">
    <source>
        <dbReference type="ARBA" id="ARBA00022968"/>
    </source>
</evidence>
<comment type="subcellular location">
    <subcellularLocation>
        <location evidence="1">Golgi apparatus membrane</location>
        <topology evidence="1">Single-pass type II membrane protein</topology>
    </subcellularLocation>
</comment>
<dbReference type="EMBL" id="JAIWYP010000002">
    <property type="protein sequence ID" value="KAH3872383.1"/>
    <property type="molecule type" value="Genomic_DNA"/>
</dbReference>
<reference evidence="10" key="1">
    <citation type="journal article" date="2019" name="bioRxiv">
        <title>The Genome of the Zebra Mussel, Dreissena polymorpha: A Resource for Invasive Species Research.</title>
        <authorList>
            <person name="McCartney M.A."/>
            <person name="Auch B."/>
            <person name="Kono T."/>
            <person name="Mallez S."/>
            <person name="Zhang Y."/>
            <person name="Obille A."/>
            <person name="Becker A."/>
            <person name="Abrahante J.E."/>
            <person name="Garbe J."/>
            <person name="Badalamenti J.P."/>
            <person name="Herman A."/>
            <person name="Mangelson H."/>
            <person name="Liachko I."/>
            <person name="Sullivan S."/>
            <person name="Sone E.D."/>
            <person name="Koren S."/>
            <person name="Silverstein K.A.T."/>
            <person name="Beckman K.B."/>
            <person name="Gohl D.M."/>
        </authorList>
    </citation>
    <scope>NUCLEOTIDE SEQUENCE</scope>
    <source>
        <strain evidence="10">Duluth1</strain>
        <tissue evidence="10">Whole animal</tissue>
    </source>
</reference>
<comment type="similarity">
    <text evidence="2">Belongs to the galactose-3-O-sulfotransferase family.</text>
</comment>
<accession>A0A9D4RM42</accession>
<evidence type="ECO:0000313" key="10">
    <source>
        <dbReference type="EMBL" id="KAH3872383.1"/>
    </source>
</evidence>
<evidence type="ECO:0000256" key="3">
    <source>
        <dbReference type="ARBA" id="ARBA00022679"/>
    </source>
</evidence>
<protein>
    <submittedName>
        <fullName evidence="10">Uncharacterized protein</fullName>
    </submittedName>
</protein>
<dbReference type="InterPro" id="IPR009729">
    <property type="entry name" value="Gal-3-0_sulfotransfrase"/>
</dbReference>
<proteinExistence type="inferred from homology"/>
<comment type="caution">
    <text evidence="10">The sequence shown here is derived from an EMBL/GenBank/DDBJ whole genome shotgun (WGS) entry which is preliminary data.</text>
</comment>
<dbReference type="GO" id="GO:0001733">
    <property type="term" value="F:galactosylceramide sulfotransferase activity"/>
    <property type="evidence" value="ECO:0007669"/>
    <property type="project" value="InterPro"/>
</dbReference>
<keyword evidence="11" id="KW-1185">Reference proteome</keyword>
<keyword evidence="3" id="KW-0808">Transferase</keyword>
<keyword evidence="6" id="KW-1133">Transmembrane helix</keyword>
<reference evidence="10" key="2">
    <citation type="submission" date="2020-11" db="EMBL/GenBank/DDBJ databases">
        <authorList>
            <person name="McCartney M.A."/>
            <person name="Auch B."/>
            <person name="Kono T."/>
            <person name="Mallez S."/>
            <person name="Becker A."/>
            <person name="Gohl D.M."/>
            <person name="Silverstein K.A.T."/>
            <person name="Koren S."/>
            <person name="Bechman K.B."/>
            <person name="Herman A."/>
            <person name="Abrahante J.E."/>
            <person name="Garbe J."/>
        </authorList>
    </citation>
    <scope>NUCLEOTIDE SEQUENCE</scope>
    <source>
        <strain evidence="10">Duluth1</strain>
        <tissue evidence="10">Whole animal</tissue>
    </source>
</reference>
<keyword evidence="8" id="KW-0472">Membrane</keyword>
<keyword evidence="4" id="KW-0812">Transmembrane</keyword>
<evidence type="ECO:0000256" key="7">
    <source>
        <dbReference type="ARBA" id="ARBA00023034"/>
    </source>
</evidence>
<dbReference type="PANTHER" id="PTHR14647">
    <property type="entry name" value="GALACTOSE-3-O-SULFOTRANSFERASE"/>
    <property type="match status" value="1"/>
</dbReference>